<protein>
    <recommendedName>
        <fullName evidence="3">CarboxypepD_reg-like domain-containing protein</fullName>
    </recommendedName>
</protein>
<dbReference type="Pfam" id="PF13715">
    <property type="entry name" value="CarbopepD_reg_2"/>
    <property type="match status" value="1"/>
</dbReference>
<dbReference type="Proteomes" id="UP001501456">
    <property type="component" value="Unassembled WGS sequence"/>
</dbReference>
<organism evidence="1 2">
    <name type="scientific">Corallibacter vietnamensis</name>
    <dbReference type="NCBI Taxonomy" id="904130"/>
    <lineage>
        <taxon>Bacteria</taxon>
        <taxon>Pseudomonadati</taxon>
        <taxon>Bacteroidota</taxon>
        <taxon>Flavobacteriia</taxon>
        <taxon>Flavobacteriales</taxon>
        <taxon>Flavobacteriaceae</taxon>
        <taxon>Corallibacter</taxon>
    </lineage>
</organism>
<proteinExistence type="predicted"/>
<comment type="caution">
    <text evidence="1">The sequence shown here is derived from an EMBL/GenBank/DDBJ whole genome shotgun (WGS) entry which is preliminary data.</text>
</comment>
<accession>A0ABP7HDP2</accession>
<reference evidence="2" key="1">
    <citation type="journal article" date="2019" name="Int. J. Syst. Evol. Microbiol.">
        <title>The Global Catalogue of Microorganisms (GCM) 10K type strain sequencing project: providing services to taxonomists for standard genome sequencing and annotation.</title>
        <authorList>
            <consortium name="The Broad Institute Genomics Platform"/>
            <consortium name="The Broad Institute Genome Sequencing Center for Infectious Disease"/>
            <person name="Wu L."/>
            <person name="Ma J."/>
        </authorList>
    </citation>
    <scope>NUCLEOTIDE SEQUENCE [LARGE SCALE GENOMIC DNA]</scope>
    <source>
        <strain evidence="2">JCM 17525</strain>
    </source>
</reference>
<keyword evidence="2" id="KW-1185">Reference proteome</keyword>
<sequence length="238" mass="26221">MLGLTGITLTLCIMKNPFNLSIKSPCQENFQKFTPTAKGGFCGSCEKEVVDFTKMTSDEIIAFFKVKETQNVCGRFNNNQLKTYSPTPKRKKLSFLSAVGLACLSLFSFGTAQAQSTSKASQNIGKDNSKVLQESQESNITVEGTVTENELPLPGVNIVLQGTTIGTSTDFDGNFIFPEKLKKGDVLLFSFLGKESKKVVVTNQDSVYDVELKIDMKDIPHIIMGKVATKEVYRSKRD</sequence>
<dbReference type="InterPro" id="IPR008969">
    <property type="entry name" value="CarboxyPept-like_regulatory"/>
</dbReference>
<gene>
    <name evidence="1" type="ORF">GCM10022271_18210</name>
</gene>
<evidence type="ECO:0000313" key="1">
    <source>
        <dbReference type="EMBL" id="GAA3785987.1"/>
    </source>
</evidence>
<dbReference type="SUPFAM" id="SSF49464">
    <property type="entry name" value="Carboxypeptidase regulatory domain-like"/>
    <property type="match status" value="1"/>
</dbReference>
<name>A0ABP7HDP2_9FLAO</name>
<evidence type="ECO:0000313" key="2">
    <source>
        <dbReference type="Proteomes" id="UP001501456"/>
    </source>
</evidence>
<evidence type="ECO:0008006" key="3">
    <source>
        <dbReference type="Google" id="ProtNLM"/>
    </source>
</evidence>
<dbReference type="EMBL" id="BAABBI010000002">
    <property type="protein sequence ID" value="GAA3785987.1"/>
    <property type="molecule type" value="Genomic_DNA"/>
</dbReference>